<evidence type="ECO:0000256" key="1">
    <source>
        <dbReference type="SAM" id="Phobius"/>
    </source>
</evidence>
<dbReference type="HOGENOM" id="CLU_3344383_0_0_6"/>
<dbReference type="KEGG" id="hde:HDEF_0247"/>
<name>C4K372_HAMD5</name>
<evidence type="ECO:0000313" key="2">
    <source>
        <dbReference type="EMBL" id="ACQ67015.1"/>
    </source>
</evidence>
<keyword evidence="1" id="KW-1133">Transmembrane helix</keyword>
<accession>C4K372</accession>
<reference evidence="2 3" key="1">
    <citation type="journal article" date="2009" name="Proc. Natl. Acad. Sci. U.S.A.">
        <title>Hamiltonella defensa, genome evolution of protective bacterial endosymbiont from pathogenic ancestors.</title>
        <authorList>
            <person name="Degnan P.H."/>
            <person name="Yu Y."/>
            <person name="Sisneros N."/>
            <person name="Wing R.A."/>
            <person name="Moran N.A."/>
        </authorList>
    </citation>
    <scope>NUCLEOTIDE SEQUENCE [LARGE SCALE GENOMIC DNA]</scope>
    <source>
        <strain evidence="3">5AT</strain>
    </source>
</reference>
<dbReference type="EMBL" id="CP001277">
    <property type="protein sequence ID" value="ACQ67015.1"/>
    <property type="molecule type" value="Genomic_DNA"/>
</dbReference>
<proteinExistence type="predicted"/>
<evidence type="ECO:0000313" key="3">
    <source>
        <dbReference type="Proteomes" id="UP000002334"/>
    </source>
</evidence>
<sequence>MLFVNEVEGVLEKVFVTFLFFITALSAFSVVTLDVFA</sequence>
<dbReference type="AlphaFoldDB" id="C4K372"/>
<dbReference type="Proteomes" id="UP000002334">
    <property type="component" value="Chromosome"/>
</dbReference>
<protein>
    <submittedName>
        <fullName evidence="2">Uncharacterized protein</fullName>
    </submittedName>
</protein>
<organism evidence="2 3">
    <name type="scientific">Hamiltonella defensa subsp. Acyrthosiphon pisum (strain 5AT)</name>
    <dbReference type="NCBI Taxonomy" id="572265"/>
    <lineage>
        <taxon>Bacteria</taxon>
        <taxon>Pseudomonadati</taxon>
        <taxon>Pseudomonadota</taxon>
        <taxon>Gammaproteobacteria</taxon>
        <taxon>Enterobacterales</taxon>
        <taxon>Enterobacteriaceae</taxon>
        <taxon>aphid secondary symbionts</taxon>
        <taxon>Candidatus Williamhamiltonella</taxon>
    </lineage>
</organism>
<gene>
    <name evidence="2" type="ordered locus">HDEF_0247</name>
</gene>
<keyword evidence="3" id="KW-1185">Reference proteome</keyword>
<keyword evidence="1" id="KW-0812">Transmembrane</keyword>
<feature type="transmembrane region" description="Helical" evidence="1">
    <location>
        <begin position="15"/>
        <end position="36"/>
    </location>
</feature>
<keyword evidence="1" id="KW-0472">Membrane</keyword>